<evidence type="ECO:0000313" key="10">
    <source>
        <dbReference type="EMBL" id="WYJ91208.1"/>
    </source>
</evidence>
<feature type="region of interest" description="Disordered" evidence="5">
    <location>
        <begin position="48"/>
        <end position="81"/>
    </location>
</feature>
<dbReference type="NCBIfam" id="TIGR01167">
    <property type="entry name" value="LPXTG_anchor"/>
    <property type="match status" value="1"/>
</dbReference>
<keyword evidence="4" id="KW-0572">Peptidoglycan-anchor</keyword>
<evidence type="ECO:0000256" key="1">
    <source>
        <dbReference type="ARBA" id="ARBA00022512"/>
    </source>
</evidence>
<dbReference type="Pfam" id="PF00746">
    <property type="entry name" value="Gram_pos_anchor"/>
    <property type="match status" value="1"/>
</dbReference>
<evidence type="ECO:0000256" key="5">
    <source>
        <dbReference type="SAM" id="MobiDB-lite"/>
    </source>
</evidence>
<dbReference type="EMBL" id="CP147247">
    <property type="protein sequence ID" value="WYJ91208.1"/>
    <property type="molecule type" value="Genomic_DNA"/>
</dbReference>
<feature type="transmembrane region" description="Helical" evidence="6">
    <location>
        <begin position="90"/>
        <end position="107"/>
    </location>
</feature>
<dbReference type="RefSeq" id="WP_086348798.1">
    <property type="nucleotide sequence ID" value="NZ_CP147247.1"/>
</dbReference>
<feature type="compositionally biased region" description="Low complexity" evidence="5">
    <location>
        <begin position="49"/>
        <end position="69"/>
    </location>
</feature>
<evidence type="ECO:0000256" key="4">
    <source>
        <dbReference type="ARBA" id="ARBA00023088"/>
    </source>
</evidence>
<proteinExistence type="predicted"/>
<feature type="chain" id="PRO_5012534739" description="Gram-positive cocci surface proteins LPxTG domain-containing protein" evidence="7">
    <location>
        <begin position="28"/>
        <end position="115"/>
    </location>
</feature>
<keyword evidence="2" id="KW-0964">Secreted</keyword>
<feature type="domain" description="Gram-positive cocci surface proteins LPxTG" evidence="8">
    <location>
        <begin position="73"/>
        <end position="114"/>
    </location>
</feature>
<dbReference type="Proteomes" id="UP000195141">
    <property type="component" value="Chromosome"/>
</dbReference>
<sequence length="115" mass="12290">MKIEKTFLLTLALFLVGMTGFSSTVSATTGAGGQVNSKGQITFYDGTIESSTTEPSTSLPPEVSSSTVPITQKPQGGGTYPSTGEMIRKYSLMGFGLIAALLLIFLFNRRKKEEQ</sequence>
<evidence type="ECO:0000313" key="9">
    <source>
        <dbReference type="EMBL" id="OTP17601.1"/>
    </source>
</evidence>
<evidence type="ECO:0000256" key="7">
    <source>
        <dbReference type="SAM" id="SignalP"/>
    </source>
</evidence>
<dbReference type="AlphaFoldDB" id="A0A242K8V3"/>
<evidence type="ECO:0000256" key="2">
    <source>
        <dbReference type="ARBA" id="ARBA00022525"/>
    </source>
</evidence>
<evidence type="ECO:0000313" key="11">
    <source>
        <dbReference type="Proteomes" id="UP000195141"/>
    </source>
</evidence>
<keyword evidence="6" id="KW-1133">Transmembrane helix</keyword>
<keyword evidence="1" id="KW-0134">Cell wall</keyword>
<organism evidence="9">
    <name type="scientific">Candidatus Enterococcus clewellii</name>
    <dbReference type="NCBI Taxonomy" id="1834193"/>
    <lineage>
        <taxon>Bacteria</taxon>
        <taxon>Bacillati</taxon>
        <taxon>Bacillota</taxon>
        <taxon>Bacilli</taxon>
        <taxon>Lactobacillales</taxon>
        <taxon>Enterococcaceae</taxon>
        <taxon>Enterococcus</taxon>
    </lineage>
</organism>
<name>A0A242K8V3_9ENTE</name>
<evidence type="ECO:0000256" key="3">
    <source>
        <dbReference type="ARBA" id="ARBA00022729"/>
    </source>
</evidence>
<keyword evidence="3 7" id="KW-0732">Signal</keyword>
<accession>A0A242K8V3</accession>
<evidence type="ECO:0000256" key="6">
    <source>
        <dbReference type="SAM" id="Phobius"/>
    </source>
</evidence>
<evidence type="ECO:0000259" key="8">
    <source>
        <dbReference type="Pfam" id="PF00746"/>
    </source>
</evidence>
<reference evidence="10" key="2">
    <citation type="submission" date="2017-05" db="EMBL/GenBank/DDBJ databases">
        <authorList>
            <consortium name="The Broad Institute Genomics Platform"/>
            <consortium name="The Broad Institute Genomic Center for Infectious Diseases"/>
            <person name="Earl A."/>
            <person name="Manson A."/>
            <person name="Schwartman J."/>
            <person name="Gilmore M."/>
            <person name="Abouelleil A."/>
            <person name="Cao P."/>
            <person name="Chapman S."/>
            <person name="Cusick C."/>
            <person name="Shea T."/>
            <person name="Young S."/>
            <person name="Neafsey D."/>
            <person name="Nusbaum C."/>
            <person name="Birren B."/>
        </authorList>
    </citation>
    <scope>NUCLEOTIDE SEQUENCE</scope>
    <source>
        <strain evidence="10">9E7_DIV0242</strain>
    </source>
</reference>
<keyword evidence="6" id="KW-0812">Transmembrane</keyword>
<keyword evidence="11" id="KW-1185">Reference proteome</keyword>
<protein>
    <recommendedName>
        <fullName evidence="8">Gram-positive cocci surface proteins LPxTG domain-containing protein</fullName>
    </recommendedName>
</protein>
<keyword evidence="6" id="KW-0472">Membrane</keyword>
<dbReference type="EMBL" id="NGMM01000002">
    <property type="protein sequence ID" value="OTP17601.1"/>
    <property type="molecule type" value="Genomic_DNA"/>
</dbReference>
<dbReference type="InterPro" id="IPR019931">
    <property type="entry name" value="LPXTG_anchor"/>
</dbReference>
<feature type="signal peptide" evidence="7">
    <location>
        <begin position="1"/>
        <end position="27"/>
    </location>
</feature>
<reference evidence="10" key="3">
    <citation type="submission" date="2024-03" db="EMBL/GenBank/DDBJ databases">
        <title>The Genome Sequence of Enterococcus sp. DIV0242b.</title>
        <authorList>
            <consortium name="The Broad Institute Genomics Platform"/>
            <consortium name="The Broad Institute Microbial Omics Core"/>
            <consortium name="The Broad Institute Genomic Center for Infectious Diseases"/>
            <person name="Earl A."/>
            <person name="Manson A."/>
            <person name="Gilmore M."/>
            <person name="Schwartman J."/>
            <person name="Shea T."/>
            <person name="Abouelleil A."/>
            <person name="Cao P."/>
            <person name="Chapman S."/>
            <person name="Cusick C."/>
            <person name="Young S."/>
            <person name="Neafsey D."/>
            <person name="Nusbaum C."/>
            <person name="Birren B."/>
        </authorList>
    </citation>
    <scope>NUCLEOTIDE SEQUENCE</scope>
    <source>
        <strain evidence="10">9E7_DIV0242</strain>
    </source>
</reference>
<gene>
    <name evidence="9" type="ORF">A5888_001739</name>
    <name evidence="10" type="ORF">A5888_002976</name>
</gene>
<reference evidence="9" key="1">
    <citation type="submission" date="2017-05" db="EMBL/GenBank/DDBJ databases">
        <title>The Genome Sequence of Enterococcus sp. 9E7_DIV0242.</title>
        <authorList>
            <consortium name="The Broad Institute Genomics Platform"/>
            <consortium name="The Broad Institute Genomic Center for Infectious Diseases"/>
            <person name="Earl A."/>
            <person name="Manson A."/>
            <person name="Schwartman J."/>
            <person name="Gilmore M."/>
            <person name="Abouelleil A."/>
            <person name="Cao P."/>
            <person name="Chapman S."/>
            <person name="Cusick C."/>
            <person name="Shea T."/>
            <person name="Young S."/>
            <person name="Neafsey D."/>
            <person name="Nusbaum C."/>
            <person name="Birren B."/>
        </authorList>
    </citation>
    <scope>NUCLEOTIDE SEQUENCE [LARGE SCALE GENOMIC DNA]</scope>
    <source>
        <strain evidence="9">9E7_DIV0242</strain>
    </source>
</reference>